<evidence type="ECO:0000313" key="4">
    <source>
        <dbReference type="Proteomes" id="UP000476064"/>
    </source>
</evidence>
<organism evidence="3 4">
    <name type="scientific">Paenibacillus lycopersici</name>
    <dbReference type="NCBI Taxonomy" id="2704462"/>
    <lineage>
        <taxon>Bacteria</taxon>
        <taxon>Bacillati</taxon>
        <taxon>Bacillota</taxon>
        <taxon>Bacilli</taxon>
        <taxon>Bacillales</taxon>
        <taxon>Paenibacillaceae</taxon>
        <taxon>Paenibacillus</taxon>
    </lineage>
</organism>
<protein>
    <submittedName>
        <fullName evidence="3">Flagellar hook-length control protein FliK</fullName>
    </submittedName>
</protein>
<gene>
    <name evidence="3" type="ORF">GXP70_12230</name>
</gene>
<reference evidence="3 4" key="1">
    <citation type="submission" date="2020-01" db="EMBL/GenBank/DDBJ databases">
        <title>Paenibacillus sp. nov., isolated from tomato rhizosphere.</title>
        <authorList>
            <person name="Weon H.-Y."/>
            <person name="Lee S.A."/>
        </authorList>
    </citation>
    <scope>NUCLEOTIDE SEQUENCE [LARGE SCALE GENOMIC DNA]</scope>
    <source>
        <strain evidence="3 4">12200R-189</strain>
    </source>
</reference>
<evidence type="ECO:0000313" key="3">
    <source>
        <dbReference type="EMBL" id="QHT60632.1"/>
    </source>
</evidence>
<keyword evidence="3" id="KW-0966">Cell projection</keyword>
<evidence type="ECO:0000256" key="1">
    <source>
        <dbReference type="SAM" id="MobiDB-lite"/>
    </source>
</evidence>
<accession>A0A6C0FX58</accession>
<feature type="compositionally biased region" description="Low complexity" evidence="1">
    <location>
        <begin position="337"/>
        <end position="353"/>
    </location>
</feature>
<dbReference type="Pfam" id="PF02120">
    <property type="entry name" value="Flg_hook"/>
    <property type="match status" value="1"/>
</dbReference>
<name>A0A6C0FX58_9BACL</name>
<dbReference type="InterPro" id="IPR021136">
    <property type="entry name" value="Flagellar_hook_control-like_C"/>
</dbReference>
<dbReference type="Proteomes" id="UP000476064">
    <property type="component" value="Chromosome"/>
</dbReference>
<sequence length="728" mass="73039">MSMSIGQLLKGLAGDAQPGEGKALELKVGQTVRGVLVKMTGDEEGIVQINGTSVLAKLETPMSPGQAMLLQVQPESGEGALVLKQAEPKSAAAAEASVKAWIKALGLPDTKASAELVGALRKDGVVLTRELAGQFKAALAAMPAGGDAQTWMRAAALAAKRGLPMTGATIGALQQVIAGPPAHALLEALEAGLAAWRGTGAAAGQAAAGGSASQPQGAAQAAAAKLHALLSEGAALMRAGGGGEQPPVGAAGARGTAAEPVARGAAGAAAALAARSAAAPAPGAGGAGAGAGPAGAQQAAASAPAGAGLAQAAGADDAVQAPAGSGVAQAGGTPQRQSGAQAAAGAGMQASSMDGELDAVSQQPNARQLNAQPANALPGNERSMHAAAGRLPNGSQLSGNADQAEQLRLLAAAANNRQASQTASAQTVQPDAQDAANGNWVKQVMKWMGVDHERLLAVAVLKDSSSADIAKPPVRQTPVIANEAADARQDGQSHGTKTAVEHDSAGNGVLARNAAAALQAASTTPFGQAPAAIAGDDGWIHPSESMKSALLTIAASDEAPQQLRDTAQQLVAQITGQQLLLSPEKNGALFSHVTMFIPMKGQDGNQTASVHIQTRRGRKGELDGENCRLVFDLRMKNLGDTVIDVQVINKIVNLHVWNDHPATAQLVEAARDELNTAMSNAGYQLLTLRVEDMPERIAERLNGQSGLAATADGQAWSTNAYKGVDLRV</sequence>
<keyword evidence="3" id="KW-0282">Flagellum</keyword>
<evidence type="ECO:0000259" key="2">
    <source>
        <dbReference type="Pfam" id="PF02120"/>
    </source>
</evidence>
<keyword evidence="3" id="KW-0969">Cilium</keyword>
<dbReference type="KEGG" id="plyc:GXP70_12230"/>
<feature type="domain" description="Flagellar hook-length control protein-like C-terminal" evidence="2">
    <location>
        <begin position="625"/>
        <end position="692"/>
    </location>
</feature>
<proteinExistence type="predicted"/>
<dbReference type="AlphaFoldDB" id="A0A6C0FX58"/>
<keyword evidence="4" id="KW-1185">Reference proteome</keyword>
<dbReference type="EMBL" id="CP048209">
    <property type="protein sequence ID" value="QHT60632.1"/>
    <property type="molecule type" value="Genomic_DNA"/>
</dbReference>
<feature type="region of interest" description="Disordered" evidence="1">
    <location>
        <begin position="322"/>
        <end position="363"/>
    </location>
</feature>
<dbReference type="RefSeq" id="WP_162357006.1">
    <property type="nucleotide sequence ID" value="NZ_CP048209.1"/>
</dbReference>